<evidence type="ECO:0000256" key="5">
    <source>
        <dbReference type="ARBA" id="ARBA00023242"/>
    </source>
</evidence>
<keyword evidence="9" id="KW-1185">Reference proteome</keyword>
<dbReference type="GO" id="GO:0071051">
    <property type="term" value="P:poly(A)-dependent snoRNA 3'-end processing"/>
    <property type="evidence" value="ECO:0007669"/>
    <property type="project" value="TreeGrafter"/>
</dbReference>
<dbReference type="SUPFAM" id="SSF55666">
    <property type="entry name" value="Ribonuclease PH domain 2-like"/>
    <property type="match status" value="1"/>
</dbReference>
<feature type="domain" description="Exoribonuclease phosphorolytic" evidence="7">
    <location>
        <begin position="135"/>
        <end position="199"/>
    </location>
</feature>
<evidence type="ECO:0000256" key="2">
    <source>
        <dbReference type="ARBA" id="ARBA00006678"/>
    </source>
</evidence>
<keyword evidence="4" id="KW-0271">Exosome</keyword>
<dbReference type="Pfam" id="PF01138">
    <property type="entry name" value="RNase_PH"/>
    <property type="match status" value="1"/>
</dbReference>
<organism evidence="8 9">
    <name type="scientific">Papilio xuthus</name>
    <name type="common">Asian swallowtail butterfly</name>
    <dbReference type="NCBI Taxonomy" id="66420"/>
    <lineage>
        <taxon>Eukaryota</taxon>
        <taxon>Metazoa</taxon>
        <taxon>Ecdysozoa</taxon>
        <taxon>Arthropoda</taxon>
        <taxon>Hexapoda</taxon>
        <taxon>Insecta</taxon>
        <taxon>Pterygota</taxon>
        <taxon>Neoptera</taxon>
        <taxon>Endopterygota</taxon>
        <taxon>Lepidoptera</taxon>
        <taxon>Glossata</taxon>
        <taxon>Ditrysia</taxon>
        <taxon>Papilionoidea</taxon>
        <taxon>Papilionidae</taxon>
        <taxon>Papilioninae</taxon>
        <taxon>Papilio</taxon>
    </lineage>
</organism>
<evidence type="ECO:0000259" key="6">
    <source>
        <dbReference type="Pfam" id="PF01138"/>
    </source>
</evidence>
<evidence type="ECO:0000256" key="4">
    <source>
        <dbReference type="ARBA" id="ARBA00022835"/>
    </source>
</evidence>
<evidence type="ECO:0000256" key="1">
    <source>
        <dbReference type="ARBA" id="ARBA00004123"/>
    </source>
</evidence>
<dbReference type="InterPro" id="IPR036345">
    <property type="entry name" value="ExoRNase_PH_dom2_sf"/>
</dbReference>
<dbReference type="GO" id="GO:0003723">
    <property type="term" value="F:RNA binding"/>
    <property type="evidence" value="ECO:0007669"/>
    <property type="project" value="TreeGrafter"/>
</dbReference>
<dbReference type="PANTHER" id="PTHR11953:SF1">
    <property type="entry name" value="EXOSOME COMPLEX COMPONENT RRP46"/>
    <property type="match status" value="1"/>
</dbReference>
<dbReference type="AlphaFoldDB" id="A0A194PGD9"/>
<sequence length="219" mass="24163">MTEAADLKECKLKHMKCELNVLSKSDGSAILSQGETVTLISVNGPLDIKVQNQSIEKCYLEVLFCTKGGRPSVPDRYKEHIIRQTCESAIMGSLYPRTGITVTIQELEDYGGLLSCAVNCACLALLNSGLAMRYVFAAVSCAVDETGNVILEPTYQEVMNAKARFNFVFDSRNKNLITGFSEGIFSEAAYEEALEMSRAASDLVFTFYRDIVTKYSNVI</sequence>
<dbReference type="GO" id="GO:0071028">
    <property type="term" value="P:nuclear mRNA surveillance"/>
    <property type="evidence" value="ECO:0007669"/>
    <property type="project" value="TreeGrafter"/>
</dbReference>
<dbReference type="InterPro" id="IPR020568">
    <property type="entry name" value="Ribosomal_Su5_D2-typ_SF"/>
</dbReference>
<dbReference type="InterPro" id="IPR001247">
    <property type="entry name" value="ExoRNase_PH_dom1"/>
</dbReference>
<dbReference type="InterPro" id="IPR015847">
    <property type="entry name" value="ExoRNase_PH_dom2"/>
</dbReference>
<dbReference type="GO" id="GO:0005730">
    <property type="term" value="C:nucleolus"/>
    <property type="evidence" value="ECO:0007669"/>
    <property type="project" value="TreeGrafter"/>
</dbReference>
<dbReference type="Pfam" id="PF03725">
    <property type="entry name" value="RNase_PH_C"/>
    <property type="match status" value="1"/>
</dbReference>
<evidence type="ECO:0000313" key="9">
    <source>
        <dbReference type="Proteomes" id="UP000053268"/>
    </source>
</evidence>
<dbReference type="GO" id="GO:0000177">
    <property type="term" value="C:cytoplasmic exosome (RNase complex)"/>
    <property type="evidence" value="ECO:0007669"/>
    <property type="project" value="TreeGrafter"/>
</dbReference>
<accession>A0A194PGD9</accession>
<name>A0A194PGD9_PAPXU</name>
<dbReference type="PANTHER" id="PTHR11953">
    <property type="entry name" value="EXOSOME COMPLEX COMPONENT"/>
    <property type="match status" value="1"/>
</dbReference>
<dbReference type="EMBL" id="KQ459604">
    <property type="protein sequence ID" value="KPI92093.1"/>
    <property type="molecule type" value="Genomic_DNA"/>
</dbReference>
<keyword evidence="3" id="KW-0698">rRNA processing</keyword>
<proteinExistence type="inferred from homology"/>
<dbReference type="GO" id="GO:0016075">
    <property type="term" value="P:rRNA catabolic process"/>
    <property type="evidence" value="ECO:0007669"/>
    <property type="project" value="TreeGrafter"/>
</dbReference>
<dbReference type="GO" id="GO:0006364">
    <property type="term" value="P:rRNA processing"/>
    <property type="evidence" value="ECO:0007669"/>
    <property type="project" value="UniProtKB-KW"/>
</dbReference>
<dbReference type="STRING" id="66420.A0A194PGD9"/>
<gene>
    <name evidence="8" type="ORF">RR46_13314</name>
</gene>
<dbReference type="SUPFAM" id="SSF54211">
    <property type="entry name" value="Ribosomal protein S5 domain 2-like"/>
    <property type="match status" value="1"/>
</dbReference>
<dbReference type="GO" id="GO:0034475">
    <property type="term" value="P:U4 snRNA 3'-end processing"/>
    <property type="evidence" value="ECO:0007669"/>
    <property type="project" value="TreeGrafter"/>
</dbReference>
<evidence type="ECO:0000313" key="8">
    <source>
        <dbReference type="EMBL" id="KPI92093.1"/>
    </source>
</evidence>
<comment type="subcellular location">
    <subcellularLocation>
        <location evidence="1">Nucleus</location>
    </subcellularLocation>
</comment>
<evidence type="ECO:0000256" key="3">
    <source>
        <dbReference type="ARBA" id="ARBA00022552"/>
    </source>
</evidence>
<feature type="domain" description="Exoribonuclease phosphorolytic" evidence="6">
    <location>
        <begin position="12"/>
        <end position="130"/>
    </location>
</feature>
<dbReference type="InterPro" id="IPR050080">
    <property type="entry name" value="RNase_PH"/>
</dbReference>
<dbReference type="Proteomes" id="UP000053268">
    <property type="component" value="Unassembled WGS sequence"/>
</dbReference>
<comment type="similarity">
    <text evidence="2">Belongs to the RNase PH family.</text>
</comment>
<dbReference type="GO" id="GO:0000176">
    <property type="term" value="C:nuclear exosome (RNase complex)"/>
    <property type="evidence" value="ECO:0007669"/>
    <property type="project" value="TreeGrafter"/>
</dbReference>
<keyword evidence="5" id="KW-0539">Nucleus</keyword>
<evidence type="ECO:0000259" key="7">
    <source>
        <dbReference type="Pfam" id="PF03725"/>
    </source>
</evidence>
<protein>
    <submittedName>
        <fullName evidence="8">Exosome complex component RRP46</fullName>
    </submittedName>
</protein>
<dbReference type="InterPro" id="IPR027408">
    <property type="entry name" value="PNPase/RNase_PH_dom_sf"/>
</dbReference>
<dbReference type="CDD" id="cd11372">
    <property type="entry name" value="RNase_PH_RRP46"/>
    <property type="match status" value="1"/>
</dbReference>
<dbReference type="Gene3D" id="3.30.230.70">
    <property type="entry name" value="GHMP Kinase, N-terminal domain"/>
    <property type="match status" value="1"/>
</dbReference>
<reference evidence="8 9" key="1">
    <citation type="journal article" date="2015" name="Nat. Commun.">
        <title>Outbred genome sequencing and CRISPR/Cas9 gene editing in butterflies.</title>
        <authorList>
            <person name="Li X."/>
            <person name="Fan D."/>
            <person name="Zhang W."/>
            <person name="Liu G."/>
            <person name="Zhang L."/>
            <person name="Zhao L."/>
            <person name="Fang X."/>
            <person name="Chen L."/>
            <person name="Dong Y."/>
            <person name="Chen Y."/>
            <person name="Ding Y."/>
            <person name="Zhao R."/>
            <person name="Feng M."/>
            <person name="Zhu Y."/>
            <person name="Feng Y."/>
            <person name="Jiang X."/>
            <person name="Zhu D."/>
            <person name="Xiang H."/>
            <person name="Feng X."/>
            <person name="Li S."/>
            <person name="Wang J."/>
            <person name="Zhang G."/>
            <person name="Kronforst M.R."/>
            <person name="Wang W."/>
        </authorList>
    </citation>
    <scope>NUCLEOTIDE SEQUENCE [LARGE SCALE GENOMIC DNA]</scope>
    <source>
        <strain evidence="8">Ya'a_city_454_Px</strain>
        <tissue evidence="8">Whole body</tissue>
    </source>
</reference>